<comment type="caution">
    <text evidence="1">The sequence shown here is derived from an EMBL/GenBank/DDBJ whole genome shotgun (WGS) entry which is preliminary data.</text>
</comment>
<reference evidence="1 2" key="1">
    <citation type="journal article" date="2022" name="Hortic Res">
        <title>A haplotype resolved chromosomal level avocado genome allows analysis of novel avocado genes.</title>
        <authorList>
            <person name="Nath O."/>
            <person name="Fletcher S.J."/>
            <person name="Hayward A."/>
            <person name="Shaw L.M."/>
            <person name="Masouleh A.K."/>
            <person name="Furtado A."/>
            <person name="Henry R.J."/>
            <person name="Mitter N."/>
        </authorList>
    </citation>
    <scope>NUCLEOTIDE SEQUENCE [LARGE SCALE GENOMIC DNA]</scope>
    <source>
        <strain evidence="2">cv. Hass</strain>
    </source>
</reference>
<sequence>MATASSCNFLMQVPFSRNNPSSSSSTGSRPSSFISRHPPSSFKNPYPSLHHHPHNPSSPFQFPLLSVSLARPPSPISSSAESTHHPTFVDPSLRHANVLFFKSAYNVQVVVDDNEPEEALLRRFRREVMRAGVIQECKRRRHFENKQEEKKRRVRDAAKRNKRRRSRPRFLSPTDGDTASKKKPVPADDQEDNWEMPEGGLPY</sequence>
<dbReference type="Proteomes" id="UP001234297">
    <property type="component" value="Chromosome 2"/>
</dbReference>
<protein>
    <submittedName>
        <fullName evidence="1">Uncharacterized protein</fullName>
    </submittedName>
</protein>
<proteinExistence type="predicted"/>
<dbReference type="EMBL" id="CM056810">
    <property type="protein sequence ID" value="KAJ8642495.1"/>
    <property type="molecule type" value="Genomic_DNA"/>
</dbReference>
<accession>A0ACC2MA33</accession>
<organism evidence="1 2">
    <name type="scientific">Persea americana</name>
    <name type="common">Avocado</name>
    <dbReference type="NCBI Taxonomy" id="3435"/>
    <lineage>
        <taxon>Eukaryota</taxon>
        <taxon>Viridiplantae</taxon>
        <taxon>Streptophyta</taxon>
        <taxon>Embryophyta</taxon>
        <taxon>Tracheophyta</taxon>
        <taxon>Spermatophyta</taxon>
        <taxon>Magnoliopsida</taxon>
        <taxon>Magnoliidae</taxon>
        <taxon>Laurales</taxon>
        <taxon>Lauraceae</taxon>
        <taxon>Persea</taxon>
    </lineage>
</organism>
<evidence type="ECO:0000313" key="2">
    <source>
        <dbReference type="Proteomes" id="UP001234297"/>
    </source>
</evidence>
<gene>
    <name evidence="1" type="ORF">MRB53_004243</name>
</gene>
<evidence type="ECO:0000313" key="1">
    <source>
        <dbReference type="EMBL" id="KAJ8642495.1"/>
    </source>
</evidence>
<keyword evidence="2" id="KW-1185">Reference proteome</keyword>
<name>A0ACC2MA33_PERAE</name>